<dbReference type="SUPFAM" id="SSF56935">
    <property type="entry name" value="Porins"/>
    <property type="match status" value="1"/>
</dbReference>
<evidence type="ECO:0000313" key="3">
    <source>
        <dbReference type="Proteomes" id="UP001595840"/>
    </source>
</evidence>
<organism evidence="2 3">
    <name type="scientific">Simiduia curdlanivorans</name>
    <dbReference type="NCBI Taxonomy" id="1492769"/>
    <lineage>
        <taxon>Bacteria</taxon>
        <taxon>Pseudomonadati</taxon>
        <taxon>Pseudomonadota</taxon>
        <taxon>Gammaproteobacteria</taxon>
        <taxon>Cellvibrionales</taxon>
        <taxon>Cellvibrionaceae</taxon>
        <taxon>Simiduia</taxon>
    </lineage>
</organism>
<dbReference type="Pfam" id="PF16956">
    <property type="entry name" value="Porin_7"/>
    <property type="match status" value="1"/>
</dbReference>
<dbReference type="Proteomes" id="UP001595840">
    <property type="component" value="Unassembled WGS sequence"/>
</dbReference>
<keyword evidence="3" id="KW-1185">Reference proteome</keyword>
<reference evidence="3" key="1">
    <citation type="journal article" date="2019" name="Int. J. Syst. Evol. Microbiol.">
        <title>The Global Catalogue of Microorganisms (GCM) 10K type strain sequencing project: providing services to taxonomists for standard genome sequencing and annotation.</title>
        <authorList>
            <consortium name="The Broad Institute Genomics Platform"/>
            <consortium name="The Broad Institute Genome Sequencing Center for Infectious Disease"/>
            <person name="Wu L."/>
            <person name="Ma J."/>
        </authorList>
    </citation>
    <scope>NUCLEOTIDE SEQUENCE [LARGE SCALE GENOMIC DNA]</scope>
    <source>
        <strain evidence="3">CECT 8570</strain>
    </source>
</reference>
<proteinExistence type="predicted"/>
<accession>A0ABV8V6X6</accession>
<name>A0ABV8V6X6_9GAMM</name>
<evidence type="ECO:0000256" key="1">
    <source>
        <dbReference type="SAM" id="SignalP"/>
    </source>
</evidence>
<keyword evidence="1" id="KW-0732">Signal</keyword>
<feature type="signal peptide" evidence="1">
    <location>
        <begin position="1"/>
        <end position="22"/>
    </location>
</feature>
<dbReference type="EMBL" id="JBHSCX010000020">
    <property type="protein sequence ID" value="MFC4363665.1"/>
    <property type="molecule type" value="Genomic_DNA"/>
</dbReference>
<sequence length="241" mass="25944">MRILRKLLPLVCVAVLPTMAMAQDYQWEVSGSYEADDDADLDVFSAIGTYHWQKVSTQGHPLAEAAFLENVGGLSLNYELSDSGDSDKDAWQVSADYYFDSGLYLAGRYNTPDEGDDTFGASIGFKPVNGLLLALDADDNGDDIDYAGRVKYVAKLAGDSALGLDAVIAEETYTLGGDYYFNSAFSLGADVIINDEADSSVLTFEAKYFFAPNVWASANYGTDVSGDADVSLWGLAAGVRF</sequence>
<dbReference type="InterPro" id="IPR031593">
    <property type="entry name" value="Porin_7"/>
</dbReference>
<gene>
    <name evidence="2" type="ORF">ACFOX3_15225</name>
</gene>
<evidence type="ECO:0000313" key="2">
    <source>
        <dbReference type="EMBL" id="MFC4363665.1"/>
    </source>
</evidence>
<comment type="caution">
    <text evidence="2">The sequence shown here is derived from an EMBL/GenBank/DDBJ whole genome shotgun (WGS) entry which is preliminary data.</text>
</comment>
<dbReference type="RefSeq" id="WP_290261635.1">
    <property type="nucleotide sequence ID" value="NZ_JAUFQG010000004.1"/>
</dbReference>
<protein>
    <submittedName>
        <fullName evidence="2">Porin</fullName>
    </submittedName>
</protein>
<feature type="chain" id="PRO_5045731121" evidence="1">
    <location>
        <begin position="23"/>
        <end position="241"/>
    </location>
</feature>